<evidence type="ECO:0000256" key="7">
    <source>
        <dbReference type="ARBA" id="ARBA00023136"/>
    </source>
</evidence>
<dbReference type="PANTHER" id="PTHR42718">
    <property type="entry name" value="MAJOR FACILITATOR SUPERFAMILY MULTIDRUG TRANSPORTER MFSC"/>
    <property type="match status" value="1"/>
</dbReference>
<evidence type="ECO:0000313" key="8">
    <source>
        <dbReference type="EMBL" id="BAU28839.1"/>
    </source>
</evidence>
<dbReference type="PANTHER" id="PTHR42718:SF9">
    <property type="entry name" value="MAJOR FACILITATOR SUPERFAMILY MULTIDRUG TRANSPORTER MFSC"/>
    <property type="match status" value="1"/>
</dbReference>
<evidence type="ECO:0000256" key="2">
    <source>
        <dbReference type="ARBA" id="ARBA00008537"/>
    </source>
</evidence>
<dbReference type="PRINTS" id="PR01036">
    <property type="entry name" value="TCRTETB"/>
</dbReference>
<gene>
    <name evidence="8" type="primary">emrB_2</name>
    <name evidence="8" type="ORF">CB4_03016</name>
</gene>
<protein>
    <submittedName>
        <fullName evidence="8">Multidrug export protein EmrB</fullName>
    </submittedName>
</protein>
<dbReference type="Gene3D" id="1.20.1720.10">
    <property type="entry name" value="Multidrug resistance protein D"/>
    <property type="match status" value="1"/>
</dbReference>
<evidence type="ECO:0000256" key="4">
    <source>
        <dbReference type="ARBA" id="ARBA00022475"/>
    </source>
</evidence>
<comment type="subcellular location">
    <subcellularLocation>
        <location evidence="1">Cell membrane</location>
        <topology evidence="1">Multi-pass membrane protein</topology>
    </subcellularLocation>
</comment>
<evidence type="ECO:0000313" key="9">
    <source>
        <dbReference type="Proteomes" id="UP000217696"/>
    </source>
</evidence>
<dbReference type="GO" id="GO:0005886">
    <property type="term" value="C:plasma membrane"/>
    <property type="evidence" value="ECO:0007669"/>
    <property type="project" value="UniProtKB-SubCell"/>
</dbReference>
<dbReference type="Pfam" id="PF07690">
    <property type="entry name" value="MFS_1"/>
    <property type="match status" value="1"/>
</dbReference>
<accession>A0A0U5BF02</accession>
<evidence type="ECO:0000256" key="3">
    <source>
        <dbReference type="ARBA" id="ARBA00022448"/>
    </source>
</evidence>
<evidence type="ECO:0000256" key="1">
    <source>
        <dbReference type="ARBA" id="ARBA00004651"/>
    </source>
</evidence>
<dbReference type="EMBL" id="AP017312">
    <property type="protein sequence ID" value="BAU28839.1"/>
    <property type="molecule type" value="Genomic_DNA"/>
</dbReference>
<dbReference type="AlphaFoldDB" id="A0A0U5BF02"/>
<dbReference type="InterPro" id="IPR020846">
    <property type="entry name" value="MFS_dom"/>
</dbReference>
<proteinExistence type="inferred from homology"/>
<dbReference type="SUPFAM" id="SSF103473">
    <property type="entry name" value="MFS general substrate transporter"/>
    <property type="match status" value="1"/>
</dbReference>
<dbReference type="GO" id="GO:0022857">
    <property type="term" value="F:transmembrane transporter activity"/>
    <property type="evidence" value="ECO:0007669"/>
    <property type="project" value="InterPro"/>
</dbReference>
<sequence>MKPSFWPALFAIVTGTFMAILDTSIVNVALPKMMNVFGVSASEIQWVLTSYTLAMAAVIPLTGYLGDRFGMKRTYIGAFILFTIGSLLCGIAWSNTSMIVARIIQAIGGGMLMPVGQALIYHEVPQEKMGPAMGVFGISAMVAPAVGPTLSGYIVEHLDWHFIFTLNVPIGIIGILLAWTFLRETPIRNDLRFDLPGFLYSALMLTTLLLAVAKGEEKGWTSFYIIILLMASFICLLLFVYRALTTEQPILNIRLLAIPDFTLGMAVNCLMMIGMFGVVFLIPIYAENLLGYSAMETGVLMLPQTLAQGFITFITSAILLNRMGGRKLILLGLIISSVSGLLLIHLNDKTSYGYIQLVLLLRGFGLGFCMMTSMQLPLQALAREQTGGATALLNVARQIAMSVGVAVLTSVYQTQGTKHAVHYAETVTADNLPTSTYLSTMQQQYIGTGLDSSQAYGQALASAAGLVRKYAAIQALDDALLVAMLFLVAAIPITLLIKETKTAARKQDAPLAAEA</sequence>
<reference evidence="8 9" key="1">
    <citation type="submission" date="2015-12" db="EMBL/GenBank/DDBJ databases">
        <title>Genome sequence of Aneurinibacillus soli.</title>
        <authorList>
            <person name="Lee J.S."/>
            <person name="Lee K.C."/>
            <person name="Kim K.K."/>
            <person name="Lee B.W."/>
        </authorList>
    </citation>
    <scope>NUCLEOTIDE SEQUENCE [LARGE SCALE GENOMIC DNA]</scope>
    <source>
        <strain evidence="8 9">CB4</strain>
    </source>
</reference>
<keyword evidence="3" id="KW-0813">Transport</keyword>
<comment type="similarity">
    <text evidence="2">Belongs to the major facilitator superfamily. EmrB family.</text>
</comment>
<dbReference type="KEGG" id="asoc:CB4_03016"/>
<dbReference type="Gene3D" id="1.20.1250.20">
    <property type="entry name" value="MFS general substrate transporter like domains"/>
    <property type="match status" value="1"/>
</dbReference>
<keyword evidence="9" id="KW-1185">Reference proteome</keyword>
<dbReference type="OrthoDB" id="9816041at2"/>
<dbReference type="InterPro" id="IPR036259">
    <property type="entry name" value="MFS_trans_sf"/>
</dbReference>
<dbReference type="CDD" id="cd17503">
    <property type="entry name" value="MFS_LmrB_MDR_like"/>
    <property type="match status" value="1"/>
</dbReference>
<dbReference type="Proteomes" id="UP000217696">
    <property type="component" value="Chromosome"/>
</dbReference>
<keyword evidence="6" id="KW-1133">Transmembrane helix</keyword>
<dbReference type="InterPro" id="IPR011701">
    <property type="entry name" value="MFS"/>
</dbReference>
<name>A0A0U5BF02_9BACL</name>
<dbReference type="PROSITE" id="PS50850">
    <property type="entry name" value="MFS"/>
    <property type="match status" value="1"/>
</dbReference>
<keyword evidence="7" id="KW-0472">Membrane</keyword>
<evidence type="ECO:0000256" key="5">
    <source>
        <dbReference type="ARBA" id="ARBA00022692"/>
    </source>
</evidence>
<evidence type="ECO:0000256" key="6">
    <source>
        <dbReference type="ARBA" id="ARBA00022989"/>
    </source>
</evidence>
<keyword evidence="5" id="KW-0812">Transmembrane</keyword>
<dbReference type="InterPro" id="IPR004638">
    <property type="entry name" value="EmrB-like"/>
</dbReference>
<dbReference type="NCBIfam" id="TIGR00711">
    <property type="entry name" value="efflux_EmrB"/>
    <property type="match status" value="1"/>
</dbReference>
<keyword evidence="4" id="KW-1003">Cell membrane</keyword>
<organism evidence="8 9">
    <name type="scientific">Aneurinibacillus soli</name>
    <dbReference type="NCBI Taxonomy" id="1500254"/>
    <lineage>
        <taxon>Bacteria</taxon>
        <taxon>Bacillati</taxon>
        <taxon>Bacillota</taxon>
        <taxon>Bacilli</taxon>
        <taxon>Bacillales</taxon>
        <taxon>Paenibacillaceae</taxon>
        <taxon>Aneurinibacillus group</taxon>
        <taxon>Aneurinibacillus</taxon>
    </lineage>
</organism>
<dbReference type="RefSeq" id="WP_096466539.1">
    <property type="nucleotide sequence ID" value="NZ_AP017312.1"/>
</dbReference>